<sequence length="1082" mass="119559">MDKEDKQAIPRVRFGDQRNDEEAATHHVEYGARRARRLSRQSSVGSLSIHSAGGGTRTVQPETALPITYRTLSIEIGEGQQQKQKEAKKIKEKAAVDLAGLEWHTLDIPELCRRLSVDTDQGLSEEQAKRRIGEYGRNKMTPPPSGLFGRIMGYFFGGFGSILLVAGILVFIAWRPLGKPPAPANLALACVLIAVWLIQAGFNAWQDWSTSRVMASIGTMLPDQCIVIRNGSHASISALDLVPGDIIVIKQGNKLPADVRLVEVSSDAMFDRSILTGESEPVVATTEHTEDNYLETHNIGLQGTHCISGSGLGVCVATGDNTIFGRIAKLTSDPKTGMTPLQREILRFVLIIATFITVVVILIVILWAAWLRKSHPNWIDAPLLIVSCVSAAVAFIPEGLPIALTTSLTIVANIMRKNKILCKSLKTVETLGAVSVICSDKTGTLTKNRMVVTDIYAAGEEYTPEAARDLMTVLRSENNVAALSKKREDIIDQVRILGGLCNSGEFDAATMHLPVSERHINGDATDQAVLRLSESLGSVAELRRDFKKVFEIAFNSKNKFMIRLMSPASQSTTSNNTTLMIKGAPDILLPRCDTLLDDKNVVVPLTEAQRTRIERIKDDWSRQGKRVILLARKPTVIPFSSNQEKEVLVAARQGLTFVGILGIVDPPRDEIPEVVRILRGASIRIFMVTGDFKLTAQAIAEECGIISNSALVDDISALSRGGKIGTTRQAIVLSGPELITLNDSQWDQLCQYQEIVFARTTPEQKLRIVKEFQRRENIVGMTGDGVNDAPSLKAADIGIAMGSGSDIAIEAADMVLLDSFAAIVEAVQYGRLVYDNLKKTIVYLLPAGSFSELWPVVTNVAFGIPQILSSFLMIIICCLTDCVGAITLAYEKPEADVLLRPPRNPRKDRLVDTKLIFHAYFFVGLLECFLSFTMAFWYMETKGVPFTAMWLTFGEYDPQYDRDYIEETANKASSIYFVTLVVMQLFNLLATRTRRLSIFQQPPVFNKATQNYLLFPAMLFAIVVVFIFCYIPSLQKTIGTREVPVEHWFLPAAFGFGLLMLDEARKYCVRTWPNGFLAKIAW</sequence>
<comment type="caution">
    <text evidence="12">The sequence shown here is derived from an EMBL/GenBank/DDBJ whole genome shotgun (WGS) entry which is preliminary data.</text>
</comment>
<dbReference type="InterPro" id="IPR023214">
    <property type="entry name" value="HAD_sf"/>
</dbReference>
<dbReference type="GO" id="GO:0030007">
    <property type="term" value="P:intracellular potassium ion homeostasis"/>
    <property type="evidence" value="ECO:0007669"/>
    <property type="project" value="TreeGrafter"/>
</dbReference>
<dbReference type="Gene3D" id="1.20.1110.10">
    <property type="entry name" value="Calcium-transporting ATPase, transmembrane domain"/>
    <property type="match status" value="1"/>
</dbReference>
<feature type="transmembrane region" description="Helical" evidence="10">
    <location>
        <begin position="147"/>
        <end position="174"/>
    </location>
</feature>
<evidence type="ECO:0000256" key="3">
    <source>
        <dbReference type="ARBA" id="ARBA00022692"/>
    </source>
</evidence>
<dbReference type="SFLD" id="SFLDF00027">
    <property type="entry name" value="p-type_atpase"/>
    <property type="match status" value="1"/>
</dbReference>
<dbReference type="PANTHER" id="PTHR43294:SF21">
    <property type="entry name" value="CATION TRANSPORTING ATPASE"/>
    <property type="match status" value="1"/>
</dbReference>
<dbReference type="OrthoDB" id="158672at2759"/>
<evidence type="ECO:0000313" key="12">
    <source>
        <dbReference type="EMBL" id="KAH7073388.1"/>
    </source>
</evidence>
<feature type="transmembrane region" description="Helical" evidence="10">
    <location>
        <begin position="345"/>
        <end position="370"/>
    </location>
</feature>
<dbReference type="InterPro" id="IPR023298">
    <property type="entry name" value="ATPase_P-typ_TM_dom_sf"/>
</dbReference>
<dbReference type="GO" id="GO:0006883">
    <property type="term" value="P:intracellular sodium ion homeostasis"/>
    <property type="evidence" value="ECO:0007669"/>
    <property type="project" value="TreeGrafter"/>
</dbReference>
<dbReference type="GO" id="GO:0005886">
    <property type="term" value="C:plasma membrane"/>
    <property type="evidence" value="ECO:0007669"/>
    <property type="project" value="UniProtKB-SubCell"/>
</dbReference>
<keyword evidence="13" id="KW-1185">Reference proteome</keyword>
<keyword evidence="3 10" id="KW-0812">Transmembrane</keyword>
<dbReference type="PANTHER" id="PTHR43294">
    <property type="entry name" value="SODIUM/POTASSIUM-TRANSPORTING ATPASE SUBUNIT ALPHA"/>
    <property type="match status" value="1"/>
</dbReference>
<evidence type="ECO:0000256" key="7">
    <source>
        <dbReference type="ARBA" id="ARBA00022989"/>
    </source>
</evidence>
<organism evidence="12 13">
    <name type="scientific">Paraphoma chrysanthemicola</name>
    <dbReference type="NCBI Taxonomy" id="798071"/>
    <lineage>
        <taxon>Eukaryota</taxon>
        <taxon>Fungi</taxon>
        <taxon>Dikarya</taxon>
        <taxon>Ascomycota</taxon>
        <taxon>Pezizomycotina</taxon>
        <taxon>Dothideomycetes</taxon>
        <taxon>Pleosporomycetidae</taxon>
        <taxon>Pleosporales</taxon>
        <taxon>Pleosporineae</taxon>
        <taxon>Phaeosphaeriaceae</taxon>
        <taxon>Paraphoma</taxon>
    </lineage>
</organism>
<feature type="transmembrane region" description="Helical" evidence="10">
    <location>
        <begin position="870"/>
        <end position="890"/>
    </location>
</feature>
<dbReference type="NCBIfam" id="TIGR01494">
    <property type="entry name" value="ATPase_P-type"/>
    <property type="match status" value="2"/>
</dbReference>
<dbReference type="Pfam" id="PF00689">
    <property type="entry name" value="Cation_ATPase_C"/>
    <property type="match status" value="1"/>
</dbReference>
<keyword evidence="7 10" id="KW-1133">Transmembrane helix</keyword>
<dbReference type="FunFam" id="3.40.50.1000:FF:000001">
    <property type="entry name" value="Phospholipid-transporting ATPase IC"/>
    <property type="match status" value="1"/>
</dbReference>
<keyword evidence="5" id="KW-0067">ATP-binding</keyword>
<dbReference type="InterPro" id="IPR050510">
    <property type="entry name" value="Cation_transp_ATPase_P-type"/>
</dbReference>
<dbReference type="InterPro" id="IPR001757">
    <property type="entry name" value="P_typ_ATPase"/>
</dbReference>
<dbReference type="SUPFAM" id="SSF56784">
    <property type="entry name" value="HAD-like"/>
    <property type="match status" value="1"/>
</dbReference>
<evidence type="ECO:0000256" key="1">
    <source>
        <dbReference type="ARBA" id="ARBA00004651"/>
    </source>
</evidence>
<dbReference type="Gene3D" id="2.70.150.10">
    <property type="entry name" value="Calcium-transporting ATPase, cytoplasmic transduction domain A"/>
    <property type="match status" value="1"/>
</dbReference>
<dbReference type="PROSITE" id="PS00154">
    <property type="entry name" value="ATPASE_E1_E2"/>
    <property type="match status" value="1"/>
</dbReference>
<dbReference type="GO" id="GO:0016887">
    <property type="term" value="F:ATP hydrolysis activity"/>
    <property type="evidence" value="ECO:0007669"/>
    <property type="project" value="InterPro"/>
</dbReference>
<accession>A0A8K0QW03</accession>
<evidence type="ECO:0000256" key="2">
    <source>
        <dbReference type="ARBA" id="ARBA00022475"/>
    </source>
</evidence>
<evidence type="ECO:0000256" key="5">
    <source>
        <dbReference type="ARBA" id="ARBA00022840"/>
    </source>
</evidence>
<dbReference type="Pfam" id="PF08282">
    <property type="entry name" value="Hydrolase_3"/>
    <property type="match status" value="1"/>
</dbReference>
<dbReference type="PRINTS" id="PR00119">
    <property type="entry name" value="CATATPASE"/>
</dbReference>
<feature type="region of interest" description="Disordered" evidence="9">
    <location>
        <begin position="1"/>
        <end position="59"/>
    </location>
</feature>
<dbReference type="SFLD" id="SFLDS00003">
    <property type="entry name" value="Haloacid_Dehalogenase"/>
    <property type="match status" value="1"/>
</dbReference>
<feature type="transmembrane region" description="Helical" evidence="10">
    <location>
        <begin position="1012"/>
        <end position="1033"/>
    </location>
</feature>
<feature type="compositionally biased region" description="Basic and acidic residues" evidence="9">
    <location>
        <begin position="1"/>
        <end position="32"/>
    </location>
</feature>
<name>A0A8K0QW03_9PLEO</name>
<evidence type="ECO:0000256" key="4">
    <source>
        <dbReference type="ARBA" id="ARBA00022741"/>
    </source>
</evidence>
<dbReference type="GO" id="GO:0005391">
    <property type="term" value="F:P-type sodium:potassium-exchanging transporter activity"/>
    <property type="evidence" value="ECO:0007669"/>
    <property type="project" value="TreeGrafter"/>
</dbReference>
<dbReference type="Pfam" id="PF00122">
    <property type="entry name" value="E1-E2_ATPase"/>
    <property type="match status" value="1"/>
</dbReference>
<dbReference type="InterPro" id="IPR023299">
    <property type="entry name" value="ATPase_P-typ_cyto_dom_N"/>
</dbReference>
<dbReference type="SFLD" id="SFLDG00002">
    <property type="entry name" value="C1.7:_P-type_atpase_like"/>
    <property type="match status" value="1"/>
</dbReference>
<evidence type="ECO:0000256" key="8">
    <source>
        <dbReference type="ARBA" id="ARBA00023136"/>
    </source>
</evidence>
<dbReference type="FunFam" id="3.40.1110.10:FF:000114">
    <property type="entry name" value="H /K ATPase alpha subunit, putative"/>
    <property type="match status" value="1"/>
</dbReference>
<dbReference type="PRINTS" id="PR00121">
    <property type="entry name" value="NAKATPASE"/>
</dbReference>
<proteinExistence type="predicted"/>
<evidence type="ECO:0000256" key="6">
    <source>
        <dbReference type="ARBA" id="ARBA00022967"/>
    </source>
</evidence>
<feature type="transmembrane region" description="Helical" evidence="10">
    <location>
        <begin position="974"/>
        <end position="991"/>
    </location>
</feature>
<comment type="subcellular location">
    <subcellularLocation>
        <location evidence="1">Cell membrane</location>
        <topology evidence="1">Multi-pass membrane protein</topology>
    </subcellularLocation>
</comment>
<dbReference type="GO" id="GO:0036376">
    <property type="term" value="P:sodium ion export across plasma membrane"/>
    <property type="evidence" value="ECO:0007669"/>
    <property type="project" value="TreeGrafter"/>
</dbReference>
<feature type="transmembrane region" description="Helical" evidence="10">
    <location>
        <begin position="841"/>
        <end position="864"/>
    </location>
</feature>
<feature type="transmembrane region" description="Helical" evidence="10">
    <location>
        <begin position="1045"/>
        <end position="1061"/>
    </location>
</feature>
<dbReference type="GO" id="GO:1990573">
    <property type="term" value="P:potassium ion import across plasma membrane"/>
    <property type="evidence" value="ECO:0007669"/>
    <property type="project" value="TreeGrafter"/>
</dbReference>
<dbReference type="FunFam" id="3.40.50.1000:FF:000083">
    <property type="entry name" value="Sodium/potassium-transporting ATPase subunit alpha"/>
    <property type="match status" value="1"/>
</dbReference>
<dbReference type="GO" id="GO:1902600">
    <property type="term" value="P:proton transmembrane transport"/>
    <property type="evidence" value="ECO:0007669"/>
    <property type="project" value="TreeGrafter"/>
</dbReference>
<dbReference type="InterPro" id="IPR006068">
    <property type="entry name" value="ATPase_P-typ_cation-transptr_C"/>
</dbReference>
<keyword evidence="6" id="KW-1278">Translocase</keyword>
<protein>
    <recommendedName>
        <fullName evidence="11">Cation-transporting P-type ATPase N-terminal domain-containing protein</fullName>
    </recommendedName>
</protein>
<dbReference type="Pfam" id="PF00690">
    <property type="entry name" value="Cation_ATPase_N"/>
    <property type="match status" value="1"/>
</dbReference>
<dbReference type="InterPro" id="IPR004014">
    <property type="entry name" value="ATPase_P-typ_cation-transptr_N"/>
</dbReference>
<feature type="transmembrane region" description="Helical" evidence="10">
    <location>
        <begin position="186"/>
        <end position="205"/>
    </location>
</feature>
<feature type="transmembrane region" description="Helical" evidence="10">
    <location>
        <begin position="382"/>
        <end position="415"/>
    </location>
</feature>
<dbReference type="InterPro" id="IPR018303">
    <property type="entry name" value="ATPase_P-typ_P_site"/>
</dbReference>
<evidence type="ECO:0000259" key="11">
    <source>
        <dbReference type="SMART" id="SM00831"/>
    </source>
</evidence>
<dbReference type="SUPFAM" id="SSF81653">
    <property type="entry name" value="Calcium ATPase, transduction domain A"/>
    <property type="match status" value="1"/>
</dbReference>
<dbReference type="Pfam" id="PF13246">
    <property type="entry name" value="Cation_ATPase"/>
    <property type="match status" value="1"/>
</dbReference>
<evidence type="ECO:0000313" key="13">
    <source>
        <dbReference type="Proteomes" id="UP000813461"/>
    </source>
</evidence>
<dbReference type="GO" id="GO:0005524">
    <property type="term" value="F:ATP binding"/>
    <property type="evidence" value="ECO:0007669"/>
    <property type="project" value="UniProtKB-KW"/>
</dbReference>
<feature type="transmembrane region" description="Helical" evidence="10">
    <location>
        <begin position="915"/>
        <end position="939"/>
    </location>
</feature>
<dbReference type="InterPro" id="IPR044492">
    <property type="entry name" value="P_typ_ATPase_HD_dom"/>
</dbReference>
<dbReference type="InterPro" id="IPR059000">
    <property type="entry name" value="ATPase_P-type_domA"/>
</dbReference>
<gene>
    <name evidence="12" type="ORF">FB567DRAFT_198869</name>
</gene>
<dbReference type="InterPro" id="IPR036412">
    <property type="entry name" value="HAD-like_sf"/>
</dbReference>
<dbReference type="AlphaFoldDB" id="A0A8K0QW03"/>
<feature type="domain" description="Cation-transporting P-type ATPase N-terminal" evidence="11">
    <location>
        <begin position="102"/>
        <end position="175"/>
    </location>
</feature>
<dbReference type="SUPFAM" id="SSF81660">
    <property type="entry name" value="Metal cation-transporting ATPase, ATP-binding domain N"/>
    <property type="match status" value="1"/>
</dbReference>
<reference evidence="12" key="1">
    <citation type="journal article" date="2021" name="Nat. Commun.">
        <title>Genetic determinants of endophytism in the Arabidopsis root mycobiome.</title>
        <authorList>
            <person name="Mesny F."/>
            <person name="Miyauchi S."/>
            <person name="Thiergart T."/>
            <person name="Pickel B."/>
            <person name="Atanasova L."/>
            <person name="Karlsson M."/>
            <person name="Huettel B."/>
            <person name="Barry K.W."/>
            <person name="Haridas S."/>
            <person name="Chen C."/>
            <person name="Bauer D."/>
            <person name="Andreopoulos W."/>
            <person name="Pangilinan J."/>
            <person name="LaButti K."/>
            <person name="Riley R."/>
            <person name="Lipzen A."/>
            <person name="Clum A."/>
            <person name="Drula E."/>
            <person name="Henrissat B."/>
            <person name="Kohler A."/>
            <person name="Grigoriev I.V."/>
            <person name="Martin F.M."/>
            <person name="Hacquard S."/>
        </authorList>
    </citation>
    <scope>NUCLEOTIDE SEQUENCE</scope>
    <source>
        <strain evidence="12">MPI-SDFR-AT-0120</strain>
    </source>
</reference>
<dbReference type="EMBL" id="JAGMVJ010000022">
    <property type="protein sequence ID" value="KAH7073388.1"/>
    <property type="molecule type" value="Genomic_DNA"/>
</dbReference>
<dbReference type="InterPro" id="IPR008250">
    <property type="entry name" value="ATPase_P-typ_transduc_dom_A_sf"/>
</dbReference>
<keyword evidence="2" id="KW-1003">Cell membrane</keyword>
<dbReference type="Proteomes" id="UP000813461">
    <property type="component" value="Unassembled WGS sequence"/>
</dbReference>
<dbReference type="SUPFAM" id="SSF81665">
    <property type="entry name" value="Calcium ATPase, transmembrane domain M"/>
    <property type="match status" value="1"/>
</dbReference>
<dbReference type="Gene3D" id="3.40.1110.10">
    <property type="entry name" value="Calcium-transporting ATPase, cytoplasmic domain N"/>
    <property type="match status" value="1"/>
</dbReference>
<evidence type="ECO:0000256" key="9">
    <source>
        <dbReference type="SAM" id="MobiDB-lite"/>
    </source>
</evidence>
<keyword evidence="4" id="KW-0547">Nucleotide-binding</keyword>
<dbReference type="SMART" id="SM00831">
    <property type="entry name" value="Cation_ATPase_N"/>
    <property type="match status" value="1"/>
</dbReference>
<dbReference type="Gene3D" id="3.40.50.1000">
    <property type="entry name" value="HAD superfamily/HAD-like"/>
    <property type="match status" value="1"/>
</dbReference>
<keyword evidence="8 10" id="KW-0472">Membrane</keyword>
<evidence type="ECO:0000256" key="10">
    <source>
        <dbReference type="SAM" id="Phobius"/>
    </source>
</evidence>